<dbReference type="GeneID" id="64661920"/>
<protein>
    <submittedName>
        <fullName evidence="2">Uncharacterized protein</fullName>
    </submittedName>
</protein>
<dbReference type="AlphaFoldDB" id="A0AAD4E281"/>
<feature type="region of interest" description="Disordered" evidence="1">
    <location>
        <begin position="1"/>
        <end position="43"/>
    </location>
</feature>
<dbReference type="EMBL" id="JABBWK010000051">
    <property type="protein sequence ID" value="KAG1896943.1"/>
    <property type="molecule type" value="Genomic_DNA"/>
</dbReference>
<feature type="compositionally biased region" description="Low complexity" evidence="1">
    <location>
        <begin position="16"/>
        <end position="26"/>
    </location>
</feature>
<evidence type="ECO:0000256" key="1">
    <source>
        <dbReference type="SAM" id="MobiDB-lite"/>
    </source>
</evidence>
<feature type="region of interest" description="Disordered" evidence="1">
    <location>
        <begin position="59"/>
        <end position="84"/>
    </location>
</feature>
<comment type="caution">
    <text evidence="2">The sequence shown here is derived from an EMBL/GenBank/DDBJ whole genome shotgun (WGS) entry which is preliminary data.</text>
</comment>
<reference evidence="2" key="1">
    <citation type="journal article" date="2020" name="New Phytol.">
        <title>Comparative genomics reveals dynamic genome evolution in host specialist ectomycorrhizal fungi.</title>
        <authorList>
            <person name="Lofgren L.A."/>
            <person name="Nguyen N.H."/>
            <person name="Vilgalys R."/>
            <person name="Ruytinx J."/>
            <person name="Liao H.L."/>
            <person name="Branco S."/>
            <person name="Kuo A."/>
            <person name="LaButti K."/>
            <person name="Lipzen A."/>
            <person name="Andreopoulos W."/>
            <person name="Pangilinan J."/>
            <person name="Riley R."/>
            <person name="Hundley H."/>
            <person name="Na H."/>
            <person name="Barry K."/>
            <person name="Grigoriev I.V."/>
            <person name="Stajich J.E."/>
            <person name="Kennedy P.G."/>
        </authorList>
    </citation>
    <scope>NUCLEOTIDE SEQUENCE</scope>
    <source>
        <strain evidence="2">FC203</strain>
    </source>
</reference>
<evidence type="ECO:0000313" key="2">
    <source>
        <dbReference type="EMBL" id="KAG1896943.1"/>
    </source>
</evidence>
<name>A0AAD4E281_9AGAM</name>
<dbReference type="Proteomes" id="UP001195769">
    <property type="component" value="Unassembled WGS sequence"/>
</dbReference>
<dbReference type="RefSeq" id="XP_041222519.1">
    <property type="nucleotide sequence ID" value="XM_041367622.1"/>
</dbReference>
<proteinExistence type="predicted"/>
<sequence length="102" mass="11256">MSTFGTQARRCANTKSSKQSSCSSDSSSHKHVAAADTDAEHRGTIPVMSKLHMHIFDRYGEPSSTLPTKHKKQDVEQRSHTLPVPIQCAANARIHLRSQSTK</sequence>
<evidence type="ECO:0000313" key="3">
    <source>
        <dbReference type="Proteomes" id="UP001195769"/>
    </source>
</evidence>
<organism evidence="2 3">
    <name type="scientific">Suillus fuscotomentosus</name>
    <dbReference type="NCBI Taxonomy" id="1912939"/>
    <lineage>
        <taxon>Eukaryota</taxon>
        <taxon>Fungi</taxon>
        <taxon>Dikarya</taxon>
        <taxon>Basidiomycota</taxon>
        <taxon>Agaricomycotina</taxon>
        <taxon>Agaricomycetes</taxon>
        <taxon>Agaricomycetidae</taxon>
        <taxon>Boletales</taxon>
        <taxon>Suillineae</taxon>
        <taxon>Suillaceae</taxon>
        <taxon>Suillus</taxon>
    </lineage>
</organism>
<accession>A0AAD4E281</accession>
<gene>
    <name evidence="2" type="ORF">F5891DRAFT_1192610</name>
</gene>
<keyword evidence="3" id="KW-1185">Reference proteome</keyword>